<name>A0AAW6DZU8_9FIRM</name>
<dbReference type="AlphaFoldDB" id="A0AAW6DZU8"/>
<evidence type="ECO:0000313" key="1">
    <source>
        <dbReference type="EMBL" id="MDB8741025.1"/>
    </source>
</evidence>
<dbReference type="Proteomes" id="UP001211421">
    <property type="component" value="Unassembled WGS sequence"/>
</dbReference>
<accession>A0AAW6DZU8</accession>
<comment type="caution">
    <text evidence="1">The sequence shown here is derived from an EMBL/GenBank/DDBJ whole genome shotgun (WGS) entry which is preliminary data.</text>
</comment>
<gene>
    <name evidence="1" type="ORF">PNV70_02925</name>
</gene>
<proteinExistence type="predicted"/>
<dbReference type="EMBL" id="JAQMLS010000002">
    <property type="protein sequence ID" value="MDB8741025.1"/>
    <property type="molecule type" value="Genomic_DNA"/>
</dbReference>
<dbReference type="RefSeq" id="WP_195551071.1">
    <property type="nucleotide sequence ID" value="NZ_JADMNX010000002.1"/>
</dbReference>
<evidence type="ECO:0000313" key="2">
    <source>
        <dbReference type="Proteomes" id="UP001211421"/>
    </source>
</evidence>
<sequence>MINYSSIMEETQAVVEKFEEQIELYMDNEPENECSAKYDKWSEGLEKLETMRDLFQHIVDECEYNLK</sequence>
<organism evidence="1 2">
    <name type="scientific">Ruminococcus bicirculans</name>
    <name type="common">ex Wegman et al. 2014</name>
    <dbReference type="NCBI Taxonomy" id="1160721"/>
    <lineage>
        <taxon>Bacteria</taxon>
        <taxon>Bacillati</taxon>
        <taxon>Bacillota</taxon>
        <taxon>Clostridia</taxon>
        <taxon>Eubacteriales</taxon>
        <taxon>Oscillospiraceae</taxon>
        <taxon>Ruminococcus</taxon>
    </lineage>
</organism>
<reference evidence="1" key="1">
    <citation type="submission" date="2023-01" db="EMBL/GenBank/DDBJ databases">
        <title>Human gut microbiome strain richness.</title>
        <authorList>
            <person name="Chen-Liaw A."/>
        </authorList>
    </citation>
    <scope>NUCLEOTIDE SEQUENCE</scope>
    <source>
        <strain evidence="1">D59st1_B8_D59t2_181005</strain>
    </source>
</reference>
<protein>
    <submittedName>
        <fullName evidence="1">Uncharacterized protein</fullName>
    </submittedName>
</protein>